<dbReference type="GO" id="GO:0005886">
    <property type="term" value="C:plasma membrane"/>
    <property type="evidence" value="ECO:0007669"/>
    <property type="project" value="TreeGrafter"/>
</dbReference>
<feature type="domain" description="Cation efflux protein transmembrane" evidence="8">
    <location>
        <begin position="62"/>
        <end position="320"/>
    </location>
</feature>
<keyword evidence="2 7" id="KW-0812">Transmembrane</keyword>
<feature type="transmembrane region" description="Helical" evidence="7">
    <location>
        <begin position="164"/>
        <end position="183"/>
    </location>
</feature>
<feature type="transmembrane region" description="Helical" evidence="7">
    <location>
        <begin position="263"/>
        <end position="282"/>
    </location>
</feature>
<proteinExistence type="predicted"/>
<evidence type="ECO:0000256" key="1">
    <source>
        <dbReference type="ARBA" id="ARBA00004141"/>
    </source>
</evidence>
<keyword evidence="5 7" id="KW-0472">Membrane</keyword>
<evidence type="ECO:0000313" key="9">
    <source>
        <dbReference type="EMBL" id="CAK0760893.1"/>
    </source>
</evidence>
<comment type="subcellular location">
    <subcellularLocation>
        <location evidence="1">Membrane</location>
        <topology evidence="1">Multi-pass membrane protein</topology>
    </subcellularLocation>
</comment>
<keyword evidence="3" id="KW-0862">Zinc</keyword>
<keyword evidence="10" id="KW-1185">Reference proteome</keyword>
<accession>A0AAV1HYH0</accession>
<evidence type="ECO:0000256" key="3">
    <source>
        <dbReference type="ARBA" id="ARBA00022906"/>
    </source>
</evidence>
<dbReference type="InterPro" id="IPR058533">
    <property type="entry name" value="Cation_efflux_TM"/>
</dbReference>
<feature type="compositionally biased region" description="Basic and acidic residues" evidence="6">
    <location>
        <begin position="223"/>
        <end position="248"/>
    </location>
</feature>
<sequence>MAASSAFNGGQAEREPLLPPPVPVLQGLPTSDQGSPVNASCAWADPKDSAAQEKFSSMQRKLISALILALLFMIVEVVGGVLANSLAIMTDAAHLLSDVSGFGVAVFAGFYAAKKSQSTHTFGYHRIEVLGALASVLSTWLVTGILLYEAVNRVINPTPVNGKVMFILALVGIGVNALIFVILGGHGHSHHGHSHDHGHDHGHSHEHSHGKGSGCNGNTDVEAGEHAHEGSHGGHGHSHLEKKGHSHGGDGDSINLRGAIIHVLGDFVQSIGVAIAGALIWWKQDDPRFSIADPICTFVFAGLVLLTTRAILRDISDILMERVPRSQNAQTITSGLLGIRGVVGVTDLHVWELKPGMPLLATHLNIAVETDACEVLSNATAYCRSVGIRHTTIQLLHNEMPCCVPAPTPRAEH</sequence>
<feature type="transmembrane region" description="Helical" evidence="7">
    <location>
        <begin position="62"/>
        <end position="83"/>
    </location>
</feature>
<dbReference type="PANTHER" id="PTHR11562">
    <property type="entry name" value="CATION EFFLUX PROTEIN/ ZINC TRANSPORTER"/>
    <property type="match status" value="1"/>
</dbReference>
<protein>
    <recommendedName>
        <fullName evidence="8">Cation efflux protein transmembrane domain-containing protein</fullName>
    </recommendedName>
</protein>
<feature type="transmembrane region" description="Helical" evidence="7">
    <location>
        <begin position="125"/>
        <end position="148"/>
    </location>
</feature>
<dbReference type="PANTHER" id="PTHR11562:SF17">
    <property type="entry name" value="RE54080P-RELATED"/>
    <property type="match status" value="1"/>
</dbReference>
<dbReference type="SUPFAM" id="SSF161111">
    <property type="entry name" value="Cation efflux protein transmembrane domain-like"/>
    <property type="match status" value="1"/>
</dbReference>
<evidence type="ECO:0000256" key="2">
    <source>
        <dbReference type="ARBA" id="ARBA00022692"/>
    </source>
</evidence>
<dbReference type="InterPro" id="IPR027469">
    <property type="entry name" value="Cation_efflux_TMD_sf"/>
</dbReference>
<gene>
    <name evidence="9" type="ORF">CVIRNUC_002810</name>
</gene>
<name>A0AAV1HYH0_9CHLO</name>
<evidence type="ECO:0000256" key="4">
    <source>
        <dbReference type="ARBA" id="ARBA00022989"/>
    </source>
</evidence>
<keyword evidence="3" id="KW-0864">Zinc transport</keyword>
<organism evidence="9 10">
    <name type="scientific">Coccomyxa viridis</name>
    <dbReference type="NCBI Taxonomy" id="1274662"/>
    <lineage>
        <taxon>Eukaryota</taxon>
        <taxon>Viridiplantae</taxon>
        <taxon>Chlorophyta</taxon>
        <taxon>core chlorophytes</taxon>
        <taxon>Trebouxiophyceae</taxon>
        <taxon>Trebouxiophyceae incertae sedis</taxon>
        <taxon>Coccomyxaceae</taxon>
        <taxon>Coccomyxa</taxon>
    </lineage>
</organism>
<dbReference type="InterPro" id="IPR050681">
    <property type="entry name" value="CDF/SLC30A"/>
</dbReference>
<evidence type="ECO:0000256" key="5">
    <source>
        <dbReference type="ARBA" id="ARBA00023136"/>
    </source>
</evidence>
<dbReference type="NCBIfam" id="TIGR01297">
    <property type="entry name" value="CDF"/>
    <property type="match status" value="1"/>
</dbReference>
<dbReference type="EMBL" id="CAUYUE010000004">
    <property type="protein sequence ID" value="CAK0760893.1"/>
    <property type="molecule type" value="Genomic_DNA"/>
</dbReference>
<dbReference type="GO" id="GO:0005385">
    <property type="term" value="F:zinc ion transmembrane transporter activity"/>
    <property type="evidence" value="ECO:0007669"/>
    <property type="project" value="TreeGrafter"/>
</dbReference>
<evidence type="ECO:0000256" key="6">
    <source>
        <dbReference type="SAM" id="MobiDB-lite"/>
    </source>
</evidence>
<evidence type="ECO:0000259" key="8">
    <source>
        <dbReference type="Pfam" id="PF01545"/>
    </source>
</evidence>
<keyword evidence="3" id="KW-0406">Ion transport</keyword>
<comment type="caution">
    <text evidence="9">The sequence shown here is derived from an EMBL/GenBank/DDBJ whole genome shotgun (WGS) entry which is preliminary data.</text>
</comment>
<feature type="region of interest" description="Disordered" evidence="6">
    <location>
        <begin position="191"/>
        <end position="248"/>
    </location>
</feature>
<dbReference type="Gene3D" id="1.20.1510.10">
    <property type="entry name" value="Cation efflux protein transmembrane domain"/>
    <property type="match status" value="1"/>
</dbReference>
<dbReference type="Pfam" id="PF01545">
    <property type="entry name" value="Cation_efflux"/>
    <property type="match status" value="1"/>
</dbReference>
<dbReference type="AlphaFoldDB" id="A0AAV1HYH0"/>
<feature type="transmembrane region" description="Helical" evidence="7">
    <location>
        <begin position="95"/>
        <end position="113"/>
    </location>
</feature>
<reference evidence="9 10" key="1">
    <citation type="submission" date="2023-10" db="EMBL/GenBank/DDBJ databases">
        <authorList>
            <person name="Maclean D."/>
            <person name="Macfadyen A."/>
        </authorList>
    </citation>
    <scope>NUCLEOTIDE SEQUENCE [LARGE SCALE GENOMIC DNA]</scope>
</reference>
<dbReference type="Proteomes" id="UP001314263">
    <property type="component" value="Unassembled WGS sequence"/>
</dbReference>
<feature type="region of interest" description="Disordered" evidence="6">
    <location>
        <begin position="1"/>
        <end position="39"/>
    </location>
</feature>
<feature type="transmembrane region" description="Helical" evidence="7">
    <location>
        <begin position="288"/>
        <end position="312"/>
    </location>
</feature>
<evidence type="ECO:0000256" key="7">
    <source>
        <dbReference type="SAM" id="Phobius"/>
    </source>
</evidence>
<evidence type="ECO:0000313" key="10">
    <source>
        <dbReference type="Proteomes" id="UP001314263"/>
    </source>
</evidence>
<feature type="compositionally biased region" description="Basic and acidic residues" evidence="6">
    <location>
        <begin position="195"/>
        <end position="209"/>
    </location>
</feature>
<keyword evidence="4 7" id="KW-1133">Transmembrane helix</keyword>
<keyword evidence="3" id="KW-0813">Transport</keyword>
<dbReference type="InterPro" id="IPR002524">
    <property type="entry name" value="Cation_efflux"/>
</dbReference>